<dbReference type="Gene3D" id="3.40.50.300">
    <property type="entry name" value="P-loop containing nucleotide triphosphate hydrolases"/>
    <property type="match status" value="1"/>
</dbReference>
<dbReference type="EMBL" id="PFPX01000073">
    <property type="protein sequence ID" value="PJA09438.1"/>
    <property type="molecule type" value="Genomic_DNA"/>
</dbReference>
<comment type="caution">
    <text evidence="3">The sequence shown here is derived from an EMBL/GenBank/DDBJ whole genome shotgun (WGS) entry which is preliminary data.</text>
</comment>
<reference evidence="4" key="1">
    <citation type="submission" date="2017-09" db="EMBL/GenBank/DDBJ databases">
        <title>Depth-based differentiation of microbial function through sediment-hosted aquifers and enrichment of novel symbionts in the deep terrestrial subsurface.</title>
        <authorList>
            <person name="Probst A.J."/>
            <person name="Ladd B."/>
            <person name="Jarett J.K."/>
            <person name="Geller-Mcgrath D.E."/>
            <person name="Sieber C.M.K."/>
            <person name="Emerson J.B."/>
            <person name="Anantharaman K."/>
            <person name="Thomas B.C."/>
            <person name="Malmstrom R."/>
            <person name="Stieglmeier M."/>
            <person name="Klingl A."/>
            <person name="Woyke T."/>
            <person name="Ryan C.M."/>
            <person name="Banfield J.F."/>
        </authorList>
    </citation>
    <scope>NUCLEOTIDE SEQUENCE [LARGE SCALE GENOMIC DNA]</scope>
</reference>
<gene>
    <name evidence="3" type="ORF">COX68_02785</name>
</gene>
<dbReference type="CDD" id="cd01131">
    <property type="entry name" value="PilT"/>
    <property type="match status" value="1"/>
</dbReference>
<dbReference type="PANTHER" id="PTHR30486">
    <property type="entry name" value="TWITCHING MOTILITY PROTEIN PILT"/>
    <property type="match status" value="1"/>
</dbReference>
<dbReference type="Proteomes" id="UP000228743">
    <property type="component" value="Unassembled WGS sequence"/>
</dbReference>
<name>A0A2M7VXZ5_9BACT</name>
<dbReference type="InterPro" id="IPR006321">
    <property type="entry name" value="PilT/PilU"/>
</dbReference>
<accession>A0A2M7VXZ5</accession>
<evidence type="ECO:0000259" key="2">
    <source>
        <dbReference type="SMART" id="SM00382"/>
    </source>
</evidence>
<dbReference type="NCBIfam" id="TIGR01420">
    <property type="entry name" value="pilT_fam"/>
    <property type="match status" value="1"/>
</dbReference>
<dbReference type="SUPFAM" id="SSF52540">
    <property type="entry name" value="P-loop containing nucleoside triphosphate hydrolases"/>
    <property type="match status" value="1"/>
</dbReference>
<evidence type="ECO:0000313" key="4">
    <source>
        <dbReference type="Proteomes" id="UP000228743"/>
    </source>
</evidence>
<organism evidence="3 4">
    <name type="scientific">Candidatus Falkowbacteria bacterium CG_4_10_14_0_2_um_filter_41_15</name>
    <dbReference type="NCBI Taxonomy" id="1974554"/>
    <lineage>
        <taxon>Bacteria</taxon>
        <taxon>Candidatus Falkowiibacteriota</taxon>
    </lineage>
</organism>
<dbReference type="GO" id="GO:0016887">
    <property type="term" value="F:ATP hydrolysis activity"/>
    <property type="evidence" value="ECO:0007669"/>
    <property type="project" value="InterPro"/>
</dbReference>
<sequence>MDIKKLLTIAAEQKASDLHLVKDLKPILRIDGQLVPIDEALKKNKLSTDNGQAAPEYNNDIYVLSEEGEILKGARRKSEDGVFSPLTSIDLESIANDLLRGEQRERLFKEKDLDFGYSVDDYRFRINLSYERDNLKMVARVINNQSPTLEDVNMPPVIYNLLDMKQGLILLTGPTGCGKSTSLAAMINYLNEKYNYNIVTFEDPIEFIFKSNKSIITQRQLGFDFPSFASGLRHVLRQDPNVIMVGEMRDLETISSAITLAETGHLVLATLHTFDASQTVDRIIDIFPPFQQNQVRSQLSMILAAIIAQRLLPKVGGGRIVAREIMIRNSAIANLIREQKIVQIKNVIETSQNDGMINLTRDIKDLYTKGLISKEVAQSQLDELALLV</sequence>
<dbReference type="InterPro" id="IPR027417">
    <property type="entry name" value="P-loop_NTPase"/>
</dbReference>
<evidence type="ECO:0000256" key="1">
    <source>
        <dbReference type="ARBA" id="ARBA00006611"/>
    </source>
</evidence>
<dbReference type="Pfam" id="PF00437">
    <property type="entry name" value="T2SSE"/>
    <property type="match status" value="1"/>
</dbReference>
<dbReference type="GO" id="GO:0005524">
    <property type="term" value="F:ATP binding"/>
    <property type="evidence" value="ECO:0007669"/>
    <property type="project" value="InterPro"/>
</dbReference>
<dbReference type="InterPro" id="IPR001482">
    <property type="entry name" value="T2SS/T4SS_dom"/>
</dbReference>
<proteinExistence type="inferred from homology"/>
<dbReference type="InterPro" id="IPR050921">
    <property type="entry name" value="T4SS_GSP_E_ATPase"/>
</dbReference>
<dbReference type="SMART" id="SM00382">
    <property type="entry name" value="AAA"/>
    <property type="match status" value="1"/>
</dbReference>
<dbReference type="Gene3D" id="3.30.450.90">
    <property type="match status" value="1"/>
</dbReference>
<protein>
    <submittedName>
        <fullName evidence="3">Type IV pili twitching motility protein PilT</fullName>
    </submittedName>
</protein>
<comment type="similarity">
    <text evidence="1">Belongs to the GSP E family.</text>
</comment>
<dbReference type="PANTHER" id="PTHR30486:SF16">
    <property type="entry name" value="TWITCHING MOTILITY PROTEIN PILT"/>
    <property type="match status" value="1"/>
</dbReference>
<dbReference type="AlphaFoldDB" id="A0A2M7VXZ5"/>
<evidence type="ECO:0000313" key="3">
    <source>
        <dbReference type="EMBL" id="PJA09438.1"/>
    </source>
</evidence>
<dbReference type="InterPro" id="IPR003593">
    <property type="entry name" value="AAA+_ATPase"/>
</dbReference>
<feature type="domain" description="AAA+ ATPase" evidence="2">
    <location>
        <begin position="165"/>
        <end position="290"/>
    </location>
</feature>